<dbReference type="Proteomes" id="UP000289886">
    <property type="component" value="Unassembled WGS sequence"/>
</dbReference>
<evidence type="ECO:0000256" key="2">
    <source>
        <dbReference type="ARBA" id="ARBA00022737"/>
    </source>
</evidence>
<dbReference type="PANTHER" id="PTHR10887">
    <property type="entry name" value="DNA2/NAM7 HELICASE FAMILY"/>
    <property type="match status" value="1"/>
</dbReference>
<dbReference type="Pfam" id="PF13086">
    <property type="entry name" value="AAA_11"/>
    <property type="match status" value="1"/>
</dbReference>
<evidence type="ECO:0000256" key="4">
    <source>
        <dbReference type="ARBA" id="ARBA00022833"/>
    </source>
</evidence>
<feature type="domain" description="NF-X1-type" evidence="7">
    <location>
        <begin position="1274"/>
        <end position="1291"/>
    </location>
</feature>
<dbReference type="FunFam" id="3.40.50.300:FF:000742">
    <property type="entry name" value="NFX1-type zinc finger-containing protein 1"/>
    <property type="match status" value="1"/>
</dbReference>
<dbReference type="GO" id="GO:0004386">
    <property type="term" value="F:helicase activity"/>
    <property type="evidence" value="ECO:0007669"/>
    <property type="project" value="InterPro"/>
</dbReference>
<feature type="region of interest" description="Disordered" evidence="6">
    <location>
        <begin position="42"/>
        <end position="82"/>
    </location>
</feature>
<dbReference type="Pfam" id="PF25396">
    <property type="entry name" value="ZNFX1"/>
    <property type="match status" value="1"/>
</dbReference>
<feature type="domain" description="NF-X1-type" evidence="7">
    <location>
        <begin position="1101"/>
        <end position="1123"/>
    </location>
</feature>
<keyword evidence="2" id="KW-0677">Repeat</keyword>
<evidence type="ECO:0000313" key="9">
    <source>
        <dbReference type="Proteomes" id="UP000289886"/>
    </source>
</evidence>
<dbReference type="GO" id="GO:0008270">
    <property type="term" value="F:zinc ion binding"/>
    <property type="evidence" value="ECO:0007669"/>
    <property type="project" value="UniProtKB-KW"/>
</dbReference>
<evidence type="ECO:0000256" key="3">
    <source>
        <dbReference type="ARBA" id="ARBA00022771"/>
    </source>
</evidence>
<organism evidence="8 9">
    <name type="scientific">Acipenser ruthenus</name>
    <name type="common">Sterlet sturgeon</name>
    <dbReference type="NCBI Taxonomy" id="7906"/>
    <lineage>
        <taxon>Eukaryota</taxon>
        <taxon>Metazoa</taxon>
        <taxon>Chordata</taxon>
        <taxon>Craniata</taxon>
        <taxon>Vertebrata</taxon>
        <taxon>Euteleostomi</taxon>
        <taxon>Actinopterygii</taxon>
        <taxon>Chondrostei</taxon>
        <taxon>Acipenseriformes</taxon>
        <taxon>Acipenseridae</taxon>
        <taxon>Acipenser</taxon>
    </lineage>
</organism>
<proteinExistence type="predicted"/>
<dbReference type="EMBL" id="SCEB01215554">
    <property type="protein sequence ID" value="RXM28959.1"/>
    <property type="molecule type" value="Genomic_DNA"/>
</dbReference>
<dbReference type="InterPro" id="IPR041677">
    <property type="entry name" value="DNA2/NAM7_AAA_11"/>
</dbReference>
<dbReference type="GO" id="GO:0031048">
    <property type="term" value="P:regulatory ncRNA-mediated heterochromatin formation"/>
    <property type="evidence" value="ECO:0007669"/>
    <property type="project" value="TreeGrafter"/>
</dbReference>
<evidence type="ECO:0000313" key="8">
    <source>
        <dbReference type="EMBL" id="RXM28959.1"/>
    </source>
</evidence>
<feature type="coiled-coil region" evidence="5">
    <location>
        <begin position="745"/>
        <end position="772"/>
    </location>
</feature>
<dbReference type="InterPro" id="IPR027417">
    <property type="entry name" value="P-loop_NTPase"/>
</dbReference>
<dbReference type="GO" id="GO:0031380">
    <property type="term" value="C:nuclear RNA-directed RNA polymerase complex"/>
    <property type="evidence" value="ECO:0007669"/>
    <property type="project" value="TreeGrafter"/>
</dbReference>
<feature type="compositionally biased region" description="Basic and acidic residues" evidence="6">
    <location>
        <begin position="59"/>
        <end position="71"/>
    </location>
</feature>
<evidence type="ECO:0000256" key="6">
    <source>
        <dbReference type="SAM" id="MobiDB-lite"/>
    </source>
</evidence>
<evidence type="ECO:0000256" key="1">
    <source>
        <dbReference type="ARBA" id="ARBA00022723"/>
    </source>
</evidence>
<dbReference type="InterPro" id="IPR041679">
    <property type="entry name" value="DNA2/NAM7-like_C"/>
</dbReference>
<dbReference type="InterPro" id="IPR045055">
    <property type="entry name" value="DNA2/NAM7-like"/>
</dbReference>
<evidence type="ECO:0000259" key="7">
    <source>
        <dbReference type="SMART" id="SM00438"/>
    </source>
</evidence>
<keyword evidence="1" id="KW-0479">Metal-binding</keyword>
<evidence type="ECO:0000256" key="5">
    <source>
        <dbReference type="SAM" id="Coils"/>
    </source>
</evidence>
<comment type="caution">
    <text evidence="8">The sequence shown here is derived from an EMBL/GenBank/DDBJ whole genome shotgun (WGS) entry which is preliminary data.</text>
</comment>
<dbReference type="InterPro" id="IPR000967">
    <property type="entry name" value="Znf_NFX1"/>
</dbReference>
<dbReference type="Pfam" id="PF13087">
    <property type="entry name" value="AAA_12"/>
    <property type="match status" value="1"/>
</dbReference>
<dbReference type="InterPro" id="IPR057373">
    <property type="entry name" value="ZNFX1"/>
</dbReference>
<sequence>MEYDIIIVAEETLKTDEETVITHEEGVLQDYSRNSDKDDFRKLAGKRAGSHPNLLDISKGWDSEQRGRSNEKSPNQSRTPRVNNLDYRALKKIFEMEPSEVVMKLASPGSGLKEFLSHEDMTDELIAIALEVLGKACSSKSNRENLQHLLIDVKESHFLKRLLPMYVMRVSRHNDSVKREQSIVQVDQILALHQTLISVFPASTILDVSLIVALLQTEITYLQSTGLTIPKETENSITSLQRVIAHLQEKKREGTLRSDNYTYITGNLEELDIEDFRYMSIFPTYEDIHLTAKPFMRPNIIGQKFEDTKTYLDTHFRLLREDFIRPLRDGINQVLKFDGKDLRKGRFDDIRIYLNAYILSPICTHKGILYRVQFGIDNLKSVNWESSKRLLYGALVCLSRDNFETMIFATVANRDVKDLQKGITTLDFTEESRLKLSEFQENDYFLMVETTAFFEAYRHVLGGLKEMALGELPMQKYIVSCDTNISAPQYLMNHPHTYSLQSLTTEGPVRIQELEKSVSTEESDDSDISDTDELLGLPWKDRHDVLNFADWPSIHKFLRTGLVRVGGRCASEVLQKFSLNNLRRDNMFKQKLPGHLRAMYSVLTENRKSVEEKIQKKAALFESAAKGVLHENVLEDIIISLHGANLGDVQNTFPISISVPLNCLLDGCTFNVQNKHILCLSEGRADENLNKPEIGEWKSYADDVAKAAELLKLADTQEEGTFQPLISATCSNHGQYIMLWLLKYRNDIRRQILEYENEYQRTVNRITELRNQEDQTILKMAYVIGMTTTCAARYRKVLQDIQPKIVVVEEAAEVLEAHIVTTLTSGCEHLILIGDHQQLRPSATVYELAKNFNLEVSLFERLIRMNVPYVRLDYQHRMRPEIARLLTPHIYDKLENHNSVCLYDNIKGVTTNVFFVEHKHLEESIHEGRSHQNLHEANFVKSLCYYFICQGYEPSQITVLTTYTGQLHCLKKIMPKSKFEGVKLCVVDRYQGEENDIIILSLVRSNQEGKVGFLQIPNRVCVALSRAKKGLFCIGNMSMLSTVPLWSKIMNVLRSNGQIGEALMVRCENHPETANFVSAAEDFLKVPQGGCSERCEYRLNCGHVCTRFCHPYDSEHKDFICTKPCSKTLCDDGHTCPKKCSAVCGECEVIVTKTIPKCGHEQKVPCSLPPETFSCHMQCNKPLSCSHLCVRECGDTCTRRCPQNVTVNLDCGHQRTISCYEKQEAEKRNEKILCFVKCEARLQCGHKCSGSCSECSNGMSHVACRSKCKEVLICSHQCQNKCCEDCIPCSLPCDRICFHQKCDQMCCMPCRPCTQPCGWGCKHHQCTKLCFELCDRKPCELPCFRKLKCKHQCIGMCGEPCPKKCRICHADEVQEQFFGKEADPEARFVQLQDCNHIFEVTGFDTWMMPPENDGLIKLNVCPKCHTPIRSSVRYGSVIKRTLIEMEQVKKKTVDMCSTQLLISVTERDEMKKYFPLVLEMLLSKLDKADLMMSKLLFIKDQITILSKLAEIKKNVQLLLPVTLLRDKINKEIDICSSNITKPIYSNFLLEKEIIRISLLAEAYVMSYMHNKPILSSAIMFAHIRCTRSLDNPKELEHIIYRLERSVMALKEEEEIKNIRKMLDSLQERFKLHMLFKILDEKNHKLLDGAIFRQGQWYKCSQGHVYWNQGSGSEPKVDQCPEC</sequence>
<keyword evidence="9" id="KW-1185">Reference proteome</keyword>
<dbReference type="InterPro" id="IPR047187">
    <property type="entry name" value="SF1_C_Upf1"/>
</dbReference>
<dbReference type="Gene3D" id="3.40.50.300">
    <property type="entry name" value="P-loop containing nucleotide triphosphate hydrolases"/>
    <property type="match status" value="2"/>
</dbReference>
<feature type="domain" description="NF-X1-type" evidence="7">
    <location>
        <begin position="1130"/>
        <end position="1149"/>
    </location>
</feature>
<dbReference type="SMART" id="SM00438">
    <property type="entry name" value="ZnF_NFX"/>
    <property type="match status" value="4"/>
</dbReference>
<name>A0A444U1G0_ACIRT</name>
<accession>A0A444U1G0</accession>
<gene>
    <name evidence="8" type="ORF">EOD39_9241</name>
</gene>
<keyword evidence="5" id="KW-0175">Coiled coil</keyword>
<feature type="domain" description="NF-X1-type" evidence="7">
    <location>
        <begin position="1321"/>
        <end position="1341"/>
    </location>
</feature>
<dbReference type="CDD" id="cd18808">
    <property type="entry name" value="SF1_C_Upf1"/>
    <property type="match status" value="1"/>
</dbReference>
<protein>
    <submittedName>
        <fullName evidence="8">NFX1-type zinc finger-containing protein 1</fullName>
    </submittedName>
</protein>
<dbReference type="CDD" id="cd17936">
    <property type="entry name" value="EEXXEc_NFX1"/>
    <property type="match status" value="1"/>
</dbReference>
<keyword evidence="3" id="KW-0863">Zinc-finger</keyword>
<dbReference type="PANTHER" id="PTHR10887:SF341">
    <property type="entry name" value="NFX1-TYPE ZINC FINGER-CONTAINING PROTEIN 1"/>
    <property type="match status" value="1"/>
</dbReference>
<reference evidence="8 9" key="1">
    <citation type="submission" date="2019-01" db="EMBL/GenBank/DDBJ databases">
        <title>Draft Genome and Complete Hox-Cluster Characterization of the Sterlet Sturgeon (Acipenser ruthenus).</title>
        <authorList>
            <person name="Wei Q."/>
        </authorList>
    </citation>
    <scope>NUCLEOTIDE SEQUENCE [LARGE SCALE GENOMIC DNA]</scope>
    <source>
        <strain evidence="8">WHYD16114868_AA</strain>
        <tissue evidence="8">Blood</tissue>
    </source>
</reference>
<feature type="compositionally biased region" description="Polar residues" evidence="6">
    <location>
        <begin position="72"/>
        <end position="82"/>
    </location>
</feature>
<dbReference type="SUPFAM" id="SSF52540">
    <property type="entry name" value="P-loop containing nucleoside triphosphate hydrolases"/>
    <property type="match status" value="1"/>
</dbReference>
<keyword evidence="4" id="KW-0862">Zinc</keyword>